<evidence type="ECO:0000313" key="2">
    <source>
        <dbReference type="EMBL" id="TVY24966.1"/>
    </source>
</evidence>
<dbReference type="Pfam" id="PF01966">
    <property type="entry name" value="HD"/>
    <property type="match status" value="1"/>
</dbReference>
<organism evidence="2 3">
    <name type="scientific">Lachnellula hyalina</name>
    <dbReference type="NCBI Taxonomy" id="1316788"/>
    <lineage>
        <taxon>Eukaryota</taxon>
        <taxon>Fungi</taxon>
        <taxon>Dikarya</taxon>
        <taxon>Ascomycota</taxon>
        <taxon>Pezizomycotina</taxon>
        <taxon>Leotiomycetes</taxon>
        <taxon>Helotiales</taxon>
        <taxon>Lachnaceae</taxon>
        <taxon>Lachnellula</taxon>
    </lineage>
</organism>
<accession>A0A8H8QZK7</accession>
<dbReference type="SUPFAM" id="SSF109604">
    <property type="entry name" value="HD-domain/PDEase-like"/>
    <property type="match status" value="1"/>
</dbReference>
<dbReference type="OrthoDB" id="16547at2759"/>
<sequence length="234" mass="26008">MAEFQDLITEVAAYLETYMKKYDGSHDFHHLERVLGLSHTIYEKLKTTKSASSVPQLALDPTIITLSALLHDVGDRKYLQKGDDPSIMVRDLLLGFGAEQALAEKVQIICSGVSYSSEIKDRDYVKTLIAQYPELAIVQDADRLDAIGAVGVGRAFTYGGAVVNPSRQDMEGSIAMFEIKLFKLEGMMKTEPGMQMAKERIAILRTFRKWWDKEVKVADLGASILSSASQSHTE</sequence>
<keyword evidence="3" id="KW-1185">Reference proteome</keyword>
<dbReference type="Gene3D" id="1.10.3210.50">
    <property type="match status" value="1"/>
</dbReference>
<dbReference type="InterPro" id="IPR006674">
    <property type="entry name" value="HD_domain"/>
</dbReference>
<dbReference type="PANTHER" id="PTHR33594">
    <property type="entry name" value="SUPERFAMILY HYDROLASE, PUTATIVE (AFU_ORTHOLOGUE AFUA_1G03035)-RELATED"/>
    <property type="match status" value="1"/>
</dbReference>
<evidence type="ECO:0000313" key="3">
    <source>
        <dbReference type="Proteomes" id="UP000431533"/>
    </source>
</evidence>
<reference evidence="2 3" key="1">
    <citation type="submission" date="2018-05" db="EMBL/GenBank/DDBJ databases">
        <title>Genome sequencing and assembly of the regulated plant pathogen Lachnellula willkommii and related sister species for the development of diagnostic species identification markers.</title>
        <authorList>
            <person name="Giroux E."/>
            <person name="Bilodeau G."/>
        </authorList>
    </citation>
    <scope>NUCLEOTIDE SEQUENCE [LARGE SCALE GENOMIC DNA]</scope>
    <source>
        <strain evidence="2 3">CBS 185.66</strain>
    </source>
</reference>
<dbReference type="PANTHER" id="PTHR33594:SF1">
    <property type="entry name" value="HD_PDEASE DOMAIN-CONTAINING PROTEIN"/>
    <property type="match status" value="1"/>
</dbReference>
<dbReference type="RefSeq" id="XP_031003754.1">
    <property type="nucleotide sequence ID" value="XM_031151057.1"/>
</dbReference>
<name>A0A8H8QZK7_9HELO</name>
<protein>
    <recommendedName>
        <fullName evidence="1">HD/PDEase domain-containing protein</fullName>
    </recommendedName>
</protein>
<dbReference type="InterPro" id="IPR003607">
    <property type="entry name" value="HD/PDEase_dom"/>
</dbReference>
<comment type="caution">
    <text evidence="2">The sequence shown here is derived from an EMBL/GenBank/DDBJ whole genome shotgun (WGS) entry which is preliminary data.</text>
</comment>
<dbReference type="SMART" id="SM00471">
    <property type="entry name" value="HDc"/>
    <property type="match status" value="1"/>
</dbReference>
<dbReference type="AlphaFoldDB" id="A0A8H8QZK7"/>
<dbReference type="GeneID" id="41986315"/>
<gene>
    <name evidence="2" type="primary">ypgQ_1</name>
    <name evidence="2" type="ORF">LHYA1_G006117</name>
</gene>
<dbReference type="Proteomes" id="UP000431533">
    <property type="component" value="Unassembled WGS sequence"/>
</dbReference>
<dbReference type="CDD" id="cd00077">
    <property type="entry name" value="HDc"/>
    <property type="match status" value="1"/>
</dbReference>
<evidence type="ECO:0000259" key="1">
    <source>
        <dbReference type="SMART" id="SM00471"/>
    </source>
</evidence>
<feature type="domain" description="HD/PDEase" evidence="1">
    <location>
        <begin position="23"/>
        <end position="156"/>
    </location>
</feature>
<proteinExistence type="predicted"/>
<dbReference type="EMBL" id="QGMH01000111">
    <property type="protein sequence ID" value="TVY24966.1"/>
    <property type="molecule type" value="Genomic_DNA"/>
</dbReference>